<evidence type="ECO:0000256" key="1">
    <source>
        <dbReference type="SAM" id="MobiDB-lite"/>
    </source>
</evidence>
<dbReference type="InterPro" id="IPR046522">
    <property type="entry name" value="DUF6699"/>
</dbReference>
<evidence type="ECO:0000259" key="2">
    <source>
        <dbReference type="Pfam" id="PF20415"/>
    </source>
</evidence>
<feature type="compositionally biased region" description="Low complexity" evidence="1">
    <location>
        <begin position="132"/>
        <end position="164"/>
    </location>
</feature>
<dbReference type="Proteomes" id="UP000292957">
    <property type="component" value="Unassembled WGS sequence"/>
</dbReference>
<dbReference type="AlphaFoldDB" id="A0A4Q9MDW8"/>
<sequence>MGQRFDDMPPLVDSQGSAPMMMNNPNPWPSSFDSFGHMPGAAQPQSWSPGPAFMQPPQWPGWESQAQAGSTPMSWGTSMSSTPAILAAPMAVMPPTFGVGVHTDGWPRPLASREPETNSSPPWKNYDDSDQSLAPPRSRTPLSRSASLSSSPSSFSLGSGSLSRKTSIVRGRTAEALKHPPREWRTDFSLNGNIFSGLLGARNRSRSFGGGGNEPKVTLHPYIRYTGLAKPPMMLDLRESPNTIQFRALKDRQLTSWDMMRFVCEPPLQHMRFYHAHLPWYIDVESQNPAGVTLYDMFATIHMCMMTPIENADYYNVEMNSEARAQVADAWAARCRTEGERQQGIRRVDYLMGRCIMEGIQKGKDGMWEIRTRKPGPS</sequence>
<feature type="region of interest" description="Disordered" evidence="1">
    <location>
        <begin position="1"/>
        <end position="24"/>
    </location>
</feature>
<accession>A0A4Q9MDW8</accession>
<name>A0A4Q9MDW8_9APHY</name>
<reference evidence="3" key="1">
    <citation type="submission" date="2019-01" db="EMBL/GenBank/DDBJ databases">
        <title>Draft genome sequences of three monokaryotic isolates of the white-rot basidiomycete fungus Dichomitus squalens.</title>
        <authorList>
            <consortium name="DOE Joint Genome Institute"/>
            <person name="Lopez S.C."/>
            <person name="Andreopoulos B."/>
            <person name="Pangilinan J."/>
            <person name="Lipzen A."/>
            <person name="Riley R."/>
            <person name="Ahrendt S."/>
            <person name="Ng V."/>
            <person name="Barry K."/>
            <person name="Daum C."/>
            <person name="Grigoriev I.V."/>
            <person name="Hilden K.S."/>
            <person name="Makela M.R."/>
            <person name="de Vries R.P."/>
        </authorList>
    </citation>
    <scope>NUCLEOTIDE SEQUENCE [LARGE SCALE GENOMIC DNA]</scope>
    <source>
        <strain evidence="3">OM18370.1</strain>
    </source>
</reference>
<evidence type="ECO:0000313" key="3">
    <source>
        <dbReference type="EMBL" id="TBU25439.1"/>
    </source>
</evidence>
<feature type="domain" description="DUF6699" evidence="2">
    <location>
        <begin position="235"/>
        <end position="366"/>
    </location>
</feature>
<protein>
    <recommendedName>
        <fullName evidence="2">DUF6699 domain-containing protein</fullName>
    </recommendedName>
</protein>
<proteinExistence type="predicted"/>
<gene>
    <name evidence="3" type="ORF">BD311DRAFT_764537</name>
</gene>
<dbReference type="EMBL" id="ML143461">
    <property type="protein sequence ID" value="TBU25439.1"/>
    <property type="molecule type" value="Genomic_DNA"/>
</dbReference>
<feature type="region of interest" description="Disordered" evidence="1">
    <location>
        <begin position="104"/>
        <end position="174"/>
    </location>
</feature>
<organism evidence="3">
    <name type="scientific">Dichomitus squalens</name>
    <dbReference type="NCBI Taxonomy" id="114155"/>
    <lineage>
        <taxon>Eukaryota</taxon>
        <taxon>Fungi</taxon>
        <taxon>Dikarya</taxon>
        <taxon>Basidiomycota</taxon>
        <taxon>Agaricomycotina</taxon>
        <taxon>Agaricomycetes</taxon>
        <taxon>Polyporales</taxon>
        <taxon>Polyporaceae</taxon>
        <taxon>Dichomitus</taxon>
    </lineage>
</organism>
<dbReference type="OrthoDB" id="3265169at2759"/>
<dbReference type="Pfam" id="PF20415">
    <property type="entry name" value="DUF6699"/>
    <property type="match status" value="1"/>
</dbReference>